<reference evidence="18 19" key="1">
    <citation type="journal article" date="2008" name="J. Bacteriol.">
        <title>Genome sequence of a nephritogenic and highly transformable M49 strain of Streptococcus pyogenes.</title>
        <authorList>
            <person name="McShan W.M."/>
            <person name="Ferretti J.J."/>
            <person name="Karasawa T."/>
            <person name="Suvorov A.N."/>
            <person name="Lin S."/>
            <person name="Qin B."/>
            <person name="Jia H."/>
            <person name="Kenton S."/>
            <person name="Najar F."/>
            <person name="Wu H."/>
            <person name="Scott J."/>
            <person name="Roe B.A."/>
            <person name="Savic D.J."/>
        </authorList>
    </citation>
    <scope>NUCLEOTIDE SEQUENCE [LARGE SCALE GENOMIC DNA]</scope>
    <source>
        <strain evidence="18 19">NZ131</strain>
    </source>
</reference>
<evidence type="ECO:0000256" key="4">
    <source>
        <dbReference type="ARBA" id="ARBA00022448"/>
    </source>
</evidence>
<name>A0A0H3C1T9_STRPZ</name>
<dbReference type="PANTHER" id="PTHR30535:SF36">
    <property type="entry name" value="HIGH-AFFINITY HEME UPTAKE SYSTEM PROTEIN ISDE"/>
    <property type="match status" value="1"/>
</dbReference>
<dbReference type="InterPro" id="IPR033870">
    <property type="entry name" value="FatB"/>
</dbReference>
<dbReference type="GO" id="GO:0071281">
    <property type="term" value="P:cellular response to iron ion"/>
    <property type="evidence" value="ECO:0007669"/>
    <property type="project" value="TreeGrafter"/>
</dbReference>
<dbReference type="Gene3D" id="2.60.40.1850">
    <property type="match status" value="1"/>
</dbReference>
<dbReference type="GO" id="GO:0046872">
    <property type="term" value="F:metal ion binding"/>
    <property type="evidence" value="ECO:0007669"/>
    <property type="project" value="UniProtKB-KW"/>
</dbReference>
<dbReference type="Pfam" id="PF11545">
    <property type="entry name" value="HemeBinding_Shp"/>
    <property type="match status" value="1"/>
</dbReference>
<evidence type="ECO:0000256" key="13">
    <source>
        <dbReference type="ARBA" id="ARBA00031148"/>
    </source>
</evidence>
<evidence type="ECO:0000256" key="2">
    <source>
        <dbReference type="ARBA" id="ARBA00008814"/>
    </source>
</evidence>
<keyword evidence="12" id="KW-0449">Lipoprotein</keyword>
<dbReference type="AlphaFoldDB" id="A0A0H3C1T9"/>
<keyword evidence="7" id="KW-0479">Metal-binding</keyword>
<dbReference type="PANTHER" id="PTHR30535">
    <property type="entry name" value="VITAMIN B12-BINDING PROTEIN"/>
    <property type="match status" value="1"/>
</dbReference>
<keyword evidence="11" id="KW-0564">Palmitate</keyword>
<evidence type="ECO:0000256" key="10">
    <source>
        <dbReference type="ARBA" id="ARBA00023136"/>
    </source>
</evidence>
<dbReference type="NCBIfam" id="TIGR03659">
    <property type="entry name" value="IsdE"/>
    <property type="match status" value="1"/>
</dbReference>
<keyword evidence="16" id="KW-1133">Transmembrane helix</keyword>
<dbReference type="GO" id="GO:0020037">
    <property type="term" value="F:heme binding"/>
    <property type="evidence" value="ECO:0007669"/>
    <property type="project" value="InterPro"/>
</dbReference>
<dbReference type="CDD" id="cd01140">
    <property type="entry name" value="FatB"/>
    <property type="match status" value="1"/>
</dbReference>
<feature type="region of interest" description="Disordered" evidence="15">
    <location>
        <begin position="182"/>
        <end position="229"/>
    </location>
</feature>
<keyword evidence="10 16" id="KW-0472">Membrane</keyword>
<evidence type="ECO:0000256" key="5">
    <source>
        <dbReference type="ARBA" id="ARBA00022475"/>
    </source>
</evidence>
<dbReference type="GO" id="GO:0015886">
    <property type="term" value="P:heme transport"/>
    <property type="evidence" value="ECO:0007669"/>
    <property type="project" value="InterPro"/>
</dbReference>
<protein>
    <recommendedName>
        <fullName evidence="3">High-affinity heme uptake system protein IsdE</fullName>
    </recommendedName>
    <alternativeName>
        <fullName evidence="14">Iron-regulated surface determinant protein E</fullName>
    </alternativeName>
    <alternativeName>
        <fullName evidence="13">Staphylococcal iron-regulated protein F</fullName>
    </alternativeName>
</protein>
<feature type="compositionally biased region" description="Basic and acidic residues" evidence="15">
    <location>
        <begin position="189"/>
        <end position="209"/>
    </location>
</feature>
<dbReference type="Proteomes" id="UP000001039">
    <property type="component" value="Chromosome"/>
</dbReference>
<dbReference type="InterPro" id="IPR002491">
    <property type="entry name" value="ABC_transptr_periplasmic_BD"/>
</dbReference>
<organism evidence="18 19">
    <name type="scientific">Streptococcus pyogenes serotype M49 (strain NZ131)</name>
    <dbReference type="NCBI Taxonomy" id="471876"/>
    <lineage>
        <taxon>Bacteria</taxon>
        <taxon>Bacillati</taxon>
        <taxon>Bacillota</taxon>
        <taxon>Bacilli</taxon>
        <taxon>Lactobacillales</taxon>
        <taxon>Streptococcaceae</taxon>
        <taxon>Streptococcus</taxon>
    </lineage>
</organism>
<evidence type="ECO:0000256" key="15">
    <source>
        <dbReference type="SAM" id="MobiDB-lite"/>
    </source>
</evidence>
<sequence>MTKVVIKQLLQVIVVFMISLSTMTGVVYADKGQIYGCIIQRNYRHPISGQIEDSGGEHSFDIGQGMVEGTVYSDAMLEVSDAGKIVLTFRMSLADYSGNYQFWIQPGGTGSFQAVDYNITQKGTDTNGTTLDIAISLPTVNSIIRGSMFVEPMGREVVFYLSASELIQKYSGNMLAQLVTETDNSQNQEVKDSQKPVDTKLGESQDESHTGAMITQNKPKANSSNNKSLSDKKILPSKMGLTTSLELKKEDKFRSKKDLSIMIYYFPTFFLMLGGFAVWVWKKREKKMIKRCKGIGLALMAFFLVACVNQHPKTAKETEQQRIVATSVAVVDICDRLNLDLVGVCDSKLYTLPKRYDAVKRVGLPMNPDIELIASLKPTWILSPNSLQEDLEPKYQKLDTEYGFLNLRSVEGMYQSIDDLGNLFQRQQEAKELRQQYQDYYRAFQAKRKGKKKPKVLILMGLPGNYLVATNQSYVGNLLDLAGGENVYQSDEKEFLSANPEDMLAKEPDLILRTAHAIPDKVKVMFDKEFAENDIWKHFTAVKEGKVYDLDNTLFGMSAKLNYPEALDTLTQLFDHVGDHP</sequence>
<dbReference type="PROSITE" id="PS50983">
    <property type="entry name" value="FE_B12_PBP"/>
    <property type="match status" value="1"/>
</dbReference>
<dbReference type="Pfam" id="PF01497">
    <property type="entry name" value="Peripla_BP_2"/>
    <property type="match status" value="1"/>
</dbReference>
<evidence type="ECO:0000313" key="18">
    <source>
        <dbReference type="EMBL" id="ACI61680.1"/>
    </source>
</evidence>
<feature type="domain" description="Fe/B12 periplasmic-binding" evidence="17">
    <location>
        <begin position="322"/>
        <end position="578"/>
    </location>
</feature>
<dbReference type="InterPro" id="IPR019957">
    <property type="entry name" value="ABC_transptr_haem-bd_IsdE"/>
</dbReference>
<keyword evidence="8" id="KW-0732">Signal</keyword>
<evidence type="ECO:0000256" key="9">
    <source>
        <dbReference type="ARBA" id="ARBA00023004"/>
    </source>
</evidence>
<gene>
    <name evidence="18" type="primary">fhuD2</name>
    <name evidence="18" type="ordered locus">Spy49_1403c</name>
</gene>
<evidence type="ECO:0000256" key="14">
    <source>
        <dbReference type="ARBA" id="ARBA00031463"/>
    </source>
</evidence>
<keyword evidence="6" id="KW-0349">Heme</keyword>
<evidence type="ECO:0000256" key="1">
    <source>
        <dbReference type="ARBA" id="ARBA00001970"/>
    </source>
</evidence>
<dbReference type="KEGG" id="soz:Spy49_1403c"/>
<dbReference type="EMBL" id="CP000829">
    <property type="protein sequence ID" value="ACI61680.1"/>
    <property type="molecule type" value="Genomic_DNA"/>
</dbReference>
<dbReference type="InterPro" id="IPR050902">
    <property type="entry name" value="ABC_Transporter_SBP"/>
</dbReference>
<keyword evidence="16" id="KW-0812">Transmembrane</keyword>
<evidence type="ECO:0000256" key="8">
    <source>
        <dbReference type="ARBA" id="ARBA00022729"/>
    </source>
</evidence>
<keyword evidence="5" id="KW-1003">Cell membrane</keyword>
<evidence type="ECO:0000256" key="6">
    <source>
        <dbReference type="ARBA" id="ARBA00022617"/>
    </source>
</evidence>
<comment type="similarity">
    <text evidence="2">Belongs to the bacterial solute-binding protein 8 family.</text>
</comment>
<comment type="cofactor">
    <cofactor evidence="1">
        <name>heme b</name>
        <dbReference type="ChEBI" id="CHEBI:60344"/>
    </cofactor>
</comment>
<dbReference type="InterPro" id="IPR037250">
    <property type="entry name" value="NEAT_dom_sf"/>
</dbReference>
<accession>A0A0H3C1T9</accession>
<dbReference type="SUPFAM" id="SSF53807">
    <property type="entry name" value="Helical backbone' metal receptor"/>
    <property type="match status" value="1"/>
</dbReference>
<evidence type="ECO:0000256" key="3">
    <source>
        <dbReference type="ARBA" id="ARBA00015862"/>
    </source>
</evidence>
<evidence type="ECO:0000259" key="17">
    <source>
        <dbReference type="PROSITE" id="PS50983"/>
    </source>
</evidence>
<evidence type="ECO:0000256" key="12">
    <source>
        <dbReference type="ARBA" id="ARBA00023288"/>
    </source>
</evidence>
<evidence type="ECO:0000256" key="7">
    <source>
        <dbReference type="ARBA" id="ARBA00022723"/>
    </source>
</evidence>
<feature type="transmembrane region" description="Helical" evidence="16">
    <location>
        <begin position="262"/>
        <end position="282"/>
    </location>
</feature>
<proteinExistence type="inferred from homology"/>
<feature type="compositionally biased region" description="Low complexity" evidence="15">
    <location>
        <begin position="217"/>
        <end position="228"/>
    </location>
</feature>
<dbReference type="InterPro" id="IPR020985">
    <property type="entry name" value="Cell_surface_Shp_haem-bd"/>
</dbReference>
<evidence type="ECO:0000256" key="11">
    <source>
        <dbReference type="ARBA" id="ARBA00023139"/>
    </source>
</evidence>
<keyword evidence="4" id="KW-0813">Transport</keyword>
<keyword evidence="9" id="KW-0408">Iron</keyword>
<evidence type="ECO:0000256" key="16">
    <source>
        <dbReference type="SAM" id="Phobius"/>
    </source>
</evidence>
<evidence type="ECO:0000313" key="19">
    <source>
        <dbReference type="Proteomes" id="UP000001039"/>
    </source>
</evidence>
<dbReference type="Gene3D" id="3.40.50.1980">
    <property type="entry name" value="Nitrogenase molybdenum iron protein domain"/>
    <property type="match status" value="2"/>
</dbReference>
<dbReference type="HOGENOM" id="CLU_470029_0_0_9"/>
<dbReference type="GO" id="GO:0016020">
    <property type="term" value="C:membrane"/>
    <property type="evidence" value="ECO:0007669"/>
    <property type="project" value="InterPro"/>
</dbReference>